<dbReference type="EMBL" id="CACVBM020001607">
    <property type="protein sequence ID" value="CAA7055604.1"/>
    <property type="molecule type" value="Genomic_DNA"/>
</dbReference>
<dbReference type="OrthoDB" id="1097982at2759"/>
<name>A0A6D2KU82_9BRAS</name>
<dbReference type="Proteomes" id="UP000467841">
    <property type="component" value="Unassembled WGS sequence"/>
</dbReference>
<feature type="compositionally biased region" description="Basic and acidic residues" evidence="1">
    <location>
        <begin position="16"/>
        <end position="37"/>
    </location>
</feature>
<feature type="region of interest" description="Disordered" evidence="1">
    <location>
        <begin position="1"/>
        <end position="38"/>
    </location>
</feature>
<gene>
    <name evidence="2" type="ORF">MERR_LOCUS42840</name>
</gene>
<evidence type="ECO:0000313" key="2">
    <source>
        <dbReference type="EMBL" id="CAA7055604.1"/>
    </source>
</evidence>
<sequence>MHVDTMKNARVSSVYEGKERNRYSSKGEELTRRDHSRNARLTAKARMKVHKESMRSLSKLKKPMVMMRSMRKNEERQEDHRNVIARVVEKEKDKNDEGVIMEKMDAKTEMHLSGWVEEWPQTLTYEEEWTWFAFAFGWGRWWRYDAVMSGGRLFN</sequence>
<reference evidence="2" key="1">
    <citation type="submission" date="2020-01" db="EMBL/GenBank/DDBJ databases">
        <authorList>
            <person name="Mishra B."/>
        </authorList>
    </citation>
    <scope>NUCLEOTIDE SEQUENCE [LARGE SCALE GENOMIC DNA]</scope>
</reference>
<evidence type="ECO:0000313" key="3">
    <source>
        <dbReference type="Proteomes" id="UP000467841"/>
    </source>
</evidence>
<dbReference type="AlphaFoldDB" id="A0A6D2KU82"/>
<proteinExistence type="predicted"/>
<keyword evidence="3" id="KW-1185">Reference proteome</keyword>
<organism evidence="2 3">
    <name type="scientific">Microthlaspi erraticum</name>
    <dbReference type="NCBI Taxonomy" id="1685480"/>
    <lineage>
        <taxon>Eukaryota</taxon>
        <taxon>Viridiplantae</taxon>
        <taxon>Streptophyta</taxon>
        <taxon>Embryophyta</taxon>
        <taxon>Tracheophyta</taxon>
        <taxon>Spermatophyta</taxon>
        <taxon>Magnoliopsida</taxon>
        <taxon>eudicotyledons</taxon>
        <taxon>Gunneridae</taxon>
        <taxon>Pentapetalae</taxon>
        <taxon>rosids</taxon>
        <taxon>malvids</taxon>
        <taxon>Brassicales</taxon>
        <taxon>Brassicaceae</taxon>
        <taxon>Coluteocarpeae</taxon>
        <taxon>Microthlaspi</taxon>
    </lineage>
</organism>
<comment type="caution">
    <text evidence="2">The sequence shown here is derived from an EMBL/GenBank/DDBJ whole genome shotgun (WGS) entry which is preliminary data.</text>
</comment>
<evidence type="ECO:0000256" key="1">
    <source>
        <dbReference type="SAM" id="MobiDB-lite"/>
    </source>
</evidence>
<accession>A0A6D2KU82</accession>
<protein>
    <submittedName>
        <fullName evidence="2">Uncharacterized protein</fullName>
    </submittedName>
</protein>